<dbReference type="Gene3D" id="3.10.450.50">
    <property type="match status" value="1"/>
</dbReference>
<reference evidence="2" key="1">
    <citation type="submission" date="2022-05" db="EMBL/GenBank/DDBJ databases">
        <title>Sphingomonas sp. strain RP10 Genome sequencing and assembly.</title>
        <authorList>
            <person name="Kim I."/>
        </authorList>
    </citation>
    <scope>NUCLEOTIDE SEQUENCE</scope>
    <source>
        <strain evidence="2">RP10</strain>
    </source>
</reference>
<dbReference type="AlphaFoldDB" id="A0A9X2HQZ1"/>
<proteinExistence type="predicted"/>
<accession>A0A9X2HQZ1</accession>
<evidence type="ECO:0000313" key="2">
    <source>
        <dbReference type="EMBL" id="MCP3735901.1"/>
    </source>
</evidence>
<comment type="caution">
    <text evidence="2">The sequence shown here is derived from an EMBL/GenBank/DDBJ whole genome shotgun (WGS) entry which is preliminary data.</text>
</comment>
<dbReference type="EMBL" id="JAMLDY010000017">
    <property type="protein sequence ID" value="MCP3735901.1"/>
    <property type="molecule type" value="Genomic_DNA"/>
</dbReference>
<name>A0A9X2HQZ1_9SPHN</name>
<dbReference type="RefSeq" id="WP_254289896.1">
    <property type="nucleotide sequence ID" value="NZ_JAMLDY010000017.1"/>
</dbReference>
<sequence>MNIEDIAGRLDRLEAIQAIEILKARYVRACDRKQPAAVRACFTDDARIDFEGFPLFTDPDAFVAIFEQWGCQPHIVDMHHLNNAIVEVTGPDTARARFDLFFFQIDMQARRHTQLAVDYDDDLRRVDGEWRIARSVSRRMSMLVRDLGEDELERVTIAARSDEPGPAAAPR</sequence>
<evidence type="ECO:0000313" key="3">
    <source>
        <dbReference type="Proteomes" id="UP001139486"/>
    </source>
</evidence>
<dbReference type="InterPro" id="IPR032710">
    <property type="entry name" value="NTF2-like_dom_sf"/>
</dbReference>
<dbReference type="InterPro" id="IPR037401">
    <property type="entry name" value="SnoaL-like"/>
</dbReference>
<dbReference type="Pfam" id="PF13577">
    <property type="entry name" value="SnoaL_4"/>
    <property type="match status" value="1"/>
</dbReference>
<feature type="domain" description="SnoaL-like" evidence="1">
    <location>
        <begin position="12"/>
        <end position="134"/>
    </location>
</feature>
<protein>
    <submittedName>
        <fullName evidence="2">Nuclear transport factor 2 family protein</fullName>
    </submittedName>
</protein>
<gene>
    <name evidence="2" type="ORF">M9979_13580</name>
</gene>
<dbReference type="Proteomes" id="UP001139486">
    <property type="component" value="Unassembled WGS sequence"/>
</dbReference>
<evidence type="ECO:0000259" key="1">
    <source>
        <dbReference type="Pfam" id="PF13577"/>
    </source>
</evidence>
<dbReference type="SUPFAM" id="SSF54427">
    <property type="entry name" value="NTF2-like"/>
    <property type="match status" value="1"/>
</dbReference>
<keyword evidence="3" id="KW-1185">Reference proteome</keyword>
<organism evidence="2 3">
    <name type="scientific">Sphingomonas liriopis</name>
    <dbReference type="NCBI Taxonomy" id="2949094"/>
    <lineage>
        <taxon>Bacteria</taxon>
        <taxon>Pseudomonadati</taxon>
        <taxon>Pseudomonadota</taxon>
        <taxon>Alphaproteobacteria</taxon>
        <taxon>Sphingomonadales</taxon>
        <taxon>Sphingomonadaceae</taxon>
        <taxon>Sphingomonas</taxon>
    </lineage>
</organism>